<evidence type="ECO:0000256" key="7">
    <source>
        <dbReference type="PIRSR" id="PIRSR602403-1"/>
    </source>
</evidence>
<dbReference type="PANTHER" id="PTHR24305:SF223">
    <property type="entry name" value="CYTOCHROME P450-DIT2"/>
    <property type="match status" value="1"/>
</dbReference>
<dbReference type="InterPro" id="IPR002403">
    <property type="entry name" value="Cyt_P450_E_grp-IV"/>
</dbReference>
<comment type="cofactor">
    <cofactor evidence="1 7">
        <name>heme</name>
        <dbReference type="ChEBI" id="CHEBI:30413"/>
    </cofactor>
</comment>
<dbReference type="GO" id="GO:0005506">
    <property type="term" value="F:iron ion binding"/>
    <property type="evidence" value="ECO:0007669"/>
    <property type="project" value="InterPro"/>
</dbReference>
<dbReference type="PROSITE" id="PS00086">
    <property type="entry name" value="CYTOCHROME_P450"/>
    <property type="match status" value="1"/>
</dbReference>
<accession>A0A319FDV2</accession>
<organism evidence="10 11">
    <name type="scientific">Aspergillus sclerotiicarbonarius (strain CBS 121057 / IBT 28362)</name>
    <dbReference type="NCBI Taxonomy" id="1448318"/>
    <lineage>
        <taxon>Eukaryota</taxon>
        <taxon>Fungi</taxon>
        <taxon>Dikarya</taxon>
        <taxon>Ascomycota</taxon>
        <taxon>Pezizomycotina</taxon>
        <taxon>Eurotiomycetes</taxon>
        <taxon>Eurotiomycetidae</taxon>
        <taxon>Eurotiales</taxon>
        <taxon>Aspergillaceae</taxon>
        <taxon>Aspergillus</taxon>
        <taxon>Aspergillus subgen. Circumdati</taxon>
    </lineage>
</organism>
<gene>
    <name evidence="10" type="ORF">BO78DRAFT_420397</name>
</gene>
<evidence type="ECO:0000256" key="3">
    <source>
        <dbReference type="ARBA" id="ARBA00022723"/>
    </source>
</evidence>
<dbReference type="InterPro" id="IPR036396">
    <property type="entry name" value="Cyt_P450_sf"/>
</dbReference>
<dbReference type="Proteomes" id="UP000248423">
    <property type="component" value="Unassembled WGS sequence"/>
</dbReference>
<dbReference type="EMBL" id="KZ826366">
    <property type="protein sequence ID" value="PYI04653.1"/>
    <property type="molecule type" value="Genomic_DNA"/>
</dbReference>
<dbReference type="GO" id="GO:0016705">
    <property type="term" value="F:oxidoreductase activity, acting on paired donors, with incorporation or reduction of molecular oxygen"/>
    <property type="evidence" value="ECO:0007669"/>
    <property type="project" value="InterPro"/>
</dbReference>
<protein>
    <submittedName>
        <fullName evidence="10">Putative cytochrome P450 oxidoreductase</fullName>
    </submittedName>
</protein>
<evidence type="ECO:0000256" key="1">
    <source>
        <dbReference type="ARBA" id="ARBA00001971"/>
    </source>
</evidence>
<dbReference type="InterPro" id="IPR017972">
    <property type="entry name" value="Cyt_P450_CS"/>
</dbReference>
<dbReference type="STRING" id="1448318.A0A319FDV2"/>
<name>A0A319FDV2_ASPSB</name>
<keyword evidence="4 8" id="KW-0560">Oxidoreductase</keyword>
<dbReference type="GO" id="GO:0004497">
    <property type="term" value="F:monooxygenase activity"/>
    <property type="evidence" value="ECO:0007669"/>
    <property type="project" value="UniProtKB-KW"/>
</dbReference>
<dbReference type="Pfam" id="PF00067">
    <property type="entry name" value="p450"/>
    <property type="match status" value="1"/>
</dbReference>
<dbReference type="CDD" id="cd11070">
    <property type="entry name" value="CYP56-like"/>
    <property type="match status" value="1"/>
</dbReference>
<dbReference type="InterPro" id="IPR001128">
    <property type="entry name" value="Cyt_P450"/>
</dbReference>
<evidence type="ECO:0000256" key="5">
    <source>
        <dbReference type="ARBA" id="ARBA00023004"/>
    </source>
</evidence>
<proteinExistence type="inferred from homology"/>
<evidence type="ECO:0000313" key="10">
    <source>
        <dbReference type="EMBL" id="PYI04653.1"/>
    </source>
</evidence>
<keyword evidence="9" id="KW-0732">Signal</keyword>
<dbReference type="OrthoDB" id="1470350at2759"/>
<evidence type="ECO:0000256" key="9">
    <source>
        <dbReference type="SAM" id="SignalP"/>
    </source>
</evidence>
<evidence type="ECO:0000256" key="4">
    <source>
        <dbReference type="ARBA" id="ARBA00023002"/>
    </source>
</evidence>
<dbReference type="SUPFAM" id="SSF48264">
    <property type="entry name" value="Cytochrome P450"/>
    <property type="match status" value="1"/>
</dbReference>
<dbReference type="AlphaFoldDB" id="A0A319FDV2"/>
<comment type="similarity">
    <text evidence="2 8">Belongs to the cytochrome P450 family.</text>
</comment>
<evidence type="ECO:0000256" key="8">
    <source>
        <dbReference type="RuleBase" id="RU000461"/>
    </source>
</evidence>
<feature type="signal peptide" evidence="9">
    <location>
        <begin position="1"/>
        <end position="21"/>
    </location>
</feature>
<dbReference type="VEuPathDB" id="FungiDB:BO78DRAFT_420397"/>
<reference evidence="10 11" key="1">
    <citation type="submission" date="2018-02" db="EMBL/GenBank/DDBJ databases">
        <title>The genomes of Aspergillus section Nigri reveals drivers in fungal speciation.</title>
        <authorList>
            <consortium name="DOE Joint Genome Institute"/>
            <person name="Vesth T.C."/>
            <person name="Nybo J."/>
            <person name="Theobald S."/>
            <person name="Brandl J."/>
            <person name="Frisvad J.C."/>
            <person name="Nielsen K.F."/>
            <person name="Lyhne E.K."/>
            <person name="Kogle M.E."/>
            <person name="Kuo A."/>
            <person name="Riley R."/>
            <person name="Clum A."/>
            <person name="Nolan M."/>
            <person name="Lipzen A."/>
            <person name="Salamov A."/>
            <person name="Henrissat B."/>
            <person name="Wiebenga A."/>
            <person name="De vries R.P."/>
            <person name="Grigoriev I.V."/>
            <person name="Mortensen U.H."/>
            <person name="Andersen M.R."/>
            <person name="Baker S.E."/>
        </authorList>
    </citation>
    <scope>NUCLEOTIDE SEQUENCE [LARGE SCALE GENOMIC DNA]</scope>
    <source>
        <strain evidence="10 11">CBS 121057</strain>
    </source>
</reference>
<keyword evidence="5 7" id="KW-0408">Iron</keyword>
<feature type="chain" id="PRO_5016239263" evidence="9">
    <location>
        <begin position="22"/>
        <end position="494"/>
    </location>
</feature>
<evidence type="ECO:0000313" key="11">
    <source>
        <dbReference type="Proteomes" id="UP000248423"/>
    </source>
</evidence>
<dbReference type="Gene3D" id="1.10.630.10">
    <property type="entry name" value="Cytochrome P450"/>
    <property type="match status" value="1"/>
</dbReference>
<keyword evidence="11" id="KW-1185">Reference proteome</keyword>
<dbReference type="InterPro" id="IPR050121">
    <property type="entry name" value="Cytochrome_P450_monoxygenase"/>
</dbReference>
<dbReference type="PRINTS" id="PR00385">
    <property type="entry name" value="P450"/>
</dbReference>
<dbReference type="GO" id="GO:0020037">
    <property type="term" value="F:heme binding"/>
    <property type="evidence" value="ECO:0007669"/>
    <property type="project" value="InterPro"/>
</dbReference>
<feature type="binding site" description="axial binding residue" evidence="7">
    <location>
        <position position="435"/>
    </location>
    <ligand>
        <name>heme</name>
        <dbReference type="ChEBI" id="CHEBI:30413"/>
    </ligand>
    <ligandPart>
        <name>Fe</name>
        <dbReference type="ChEBI" id="CHEBI:18248"/>
    </ligandPart>
</feature>
<keyword evidence="6 8" id="KW-0503">Monooxygenase</keyword>
<sequence>MLSLVLVLILSLVGLYHYYLAPPRQPHGVGAVPFWVTLLPLVMDVDQEQVFRRYIAPRLHEKGAVKVFFGGQWNVLVQRPSYVAEVLRQEHLYQKSGNQRKIPYSVLAEFLGSNIISARGEEWRQYRAVIGPGLTTSFEEEPMLERAGQLCAILLALQGSRNPGGVFVQEPLQRYSSANLLHFVLGQPQLARKMMDRDPVSLHQVQLTLKRYLFQPLYMSFPVLDRLSFMIPSRRKARQLVREFAAMLQASVLQGDGLDGSAGNRLVHAWREGLLTDRQFRDNLMVLYVAGQENPQLLMISILYLLAKHPNIQARLRQEIRSSGMAGVPSPDWTRLPYLTATILECLRLFPPISQLINRHVSQPTQLGGHLDLPAGTYVGYHSYATNRDPGAWGVTANDFEPLRWGTTHEQISRTYRHVKARAAFISFHGGARACLGEKFAMLEMRTMLLVLLHRLQWKLAPDWTDRMAPVGDFRRTTASSRLASSVQSVRGAD</sequence>
<dbReference type="PRINTS" id="PR00465">
    <property type="entry name" value="EP450IV"/>
</dbReference>
<evidence type="ECO:0000256" key="6">
    <source>
        <dbReference type="ARBA" id="ARBA00023033"/>
    </source>
</evidence>
<keyword evidence="7 8" id="KW-0349">Heme</keyword>
<dbReference type="PANTHER" id="PTHR24305">
    <property type="entry name" value="CYTOCHROME P450"/>
    <property type="match status" value="1"/>
</dbReference>
<evidence type="ECO:0000256" key="2">
    <source>
        <dbReference type="ARBA" id="ARBA00010617"/>
    </source>
</evidence>
<keyword evidence="3 7" id="KW-0479">Metal-binding</keyword>